<dbReference type="Gene3D" id="3.40.50.300">
    <property type="entry name" value="P-loop containing nucleotide triphosphate hydrolases"/>
    <property type="match status" value="1"/>
</dbReference>
<protein>
    <recommendedName>
        <fullName evidence="3">ATPase AAA-type core domain-containing protein</fullName>
    </recommendedName>
</protein>
<keyword evidence="2" id="KW-1185">Reference proteome</keyword>
<name>A0ABD3SC88_9STRA</name>
<sequence length="440" mass="48842">MIGFIKMGEGSLNSTTDVQNCKEDCIKPHEVSERHICHLDRHPTTRCDDTTNSERNLLGCWSTEDYLRQTIGTSLPPQNMALKIIAERIDTWELLLQASTTSSVDSSVDPVDQDASSQSILPPAIGFLLVGPEGVGKMHIARQLAHYLLGVHCSDGATLSRGILEVFVAPRGERAHYSAKKLIVNHMRSREGLGSVIIIHHIELMPEPLVADISFIISGKNHSLTYQTPNKHVEASCNGTVFIMTSRRWGTRSIFQIIKQNGGLSRLRSESLINTIRGEVDDARLDYLSKLVIHATLAPVLPFQQEDLSSILHGSVQTVNLKYQGIRWKRLEVSLAAIRYFVGSDHVKYSNLFHDMQSEIDENETTGSADASYTYSNQGAHALDQNALLEAIQNMSITGPSTILKIGFDDLSKEAIFRLCNSDNGLESCDVEWRSFLASR</sequence>
<dbReference type="Proteomes" id="UP001530377">
    <property type="component" value="Unassembled WGS sequence"/>
</dbReference>
<dbReference type="AlphaFoldDB" id="A0ABD3SC88"/>
<dbReference type="EMBL" id="JALLPB020000076">
    <property type="protein sequence ID" value="KAL3822025.1"/>
    <property type="molecule type" value="Genomic_DNA"/>
</dbReference>
<proteinExistence type="predicted"/>
<evidence type="ECO:0000313" key="2">
    <source>
        <dbReference type="Proteomes" id="UP001530377"/>
    </source>
</evidence>
<gene>
    <name evidence="1" type="ORF">ACHAXA_007818</name>
</gene>
<evidence type="ECO:0008006" key="3">
    <source>
        <dbReference type="Google" id="ProtNLM"/>
    </source>
</evidence>
<dbReference type="SUPFAM" id="SSF52540">
    <property type="entry name" value="P-loop containing nucleoside triphosphate hydrolases"/>
    <property type="match status" value="1"/>
</dbReference>
<dbReference type="InterPro" id="IPR027417">
    <property type="entry name" value="P-loop_NTPase"/>
</dbReference>
<organism evidence="1 2">
    <name type="scientific">Cyclostephanos tholiformis</name>
    <dbReference type="NCBI Taxonomy" id="382380"/>
    <lineage>
        <taxon>Eukaryota</taxon>
        <taxon>Sar</taxon>
        <taxon>Stramenopiles</taxon>
        <taxon>Ochrophyta</taxon>
        <taxon>Bacillariophyta</taxon>
        <taxon>Coscinodiscophyceae</taxon>
        <taxon>Thalassiosirophycidae</taxon>
        <taxon>Stephanodiscales</taxon>
        <taxon>Stephanodiscaceae</taxon>
        <taxon>Cyclostephanos</taxon>
    </lineage>
</organism>
<reference evidence="1 2" key="1">
    <citation type="submission" date="2024-10" db="EMBL/GenBank/DDBJ databases">
        <title>Updated reference genomes for cyclostephanoid diatoms.</title>
        <authorList>
            <person name="Roberts W.R."/>
            <person name="Alverson A.J."/>
        </authorList>
    </citation>
    <scope>NUCLEOTIDE SEQUENCE [LARGE SCALE GENOMIC DNA]</scope>
    <source>
        <strain evidence="1 2">AJA228-03</strain>
    </source>
</reference>
<comment type="caution">
    <text evidence="1">The sequence shown here is derived from an EMBL/GenBank/DDBJ whole genome shotgun (WGS) entry which is preliminary data.</text>
</comment>
<accession>A0ABD3SC88</accession>
<evidence type="ECO:0000313" key="1">
    <source>
        <dbReference type="EMBL" id="KAL3822025.1"/>
    </source>
</evidence>